<keyword evidence="1" id="KW-1133">Transmembrane helix</keyword>
<evidence type="ECO:0000313" key="3">
    <source>
        <dbReference type="Proteomes" id="UP000825935"/>
    </source>
</evidence>
<feature type="transmembrane region" description="Helical" evidence="1">
    <location>
        <begin position="159"/>
        <end position="178"/>
    </location>
</feature>
<protein>
    <submittedName>
        <fullName evidence="2">Uncharacterized protein</fullName>
    </submittedName>
</protein>
<comment type="caution">
    <text evidence="2">The sequence shown here is derived from an EMBL/GenBank/DDBJ whole genome shotgun (WGS) entry which is preliminary data.</text>
</comment>
<dbReference type="Proteomes" id="UP000825935">
    <property type="component" value="Chromosome 31"/>
</dbReference>
<evidence type="ECO:0000313" key="2">
    <source>
        <dbReference type="EMBL" id="KAH7289279.1"/>
    </source>
</evidence>
<sequence>MGASASKKVEEILKDSPLFQGAVRKSFEDCLALDQHKAPGVYLYQLPDAGLRIFRYLVSAPVEEHGEDAALLLQQRWVPSPPSQADVDLTLKKGGFAPSGKHFLTLEEFHEFALCLFRDMAITAAEQRLSLYVPLASIAMLAVHLTFRRSPIYKSAGLVAPGTLGSVLGFVVAFGCRFP</sequence>
<dbReference type="PANTHER" id="PTHR36743:SF1">
    <property type="entry name" value="OS04G0495300 PROTEIN"/>
    <property type="match status" value="1"/>
</dbReference>
<name>A0A8T2QYW7_CERRI</name>
<keyword evidence="3" id="KW-1185">Reference proteome</keyword>
<gene>
    <name evidence="2" type="ORF">KP509_31G067700</name>
</gene>
<proteinExistence type="predicted"/>
<reference evidence="2" key="1">
    <citation type="submission" date="2021-08" db="EMBL/GenBank/DDBJ databases">
        <title>WGS assembly of Ceratopteris richardii.</title>
        <authorList>
            <person name="Marchant D.B."/>
            <person name="Chen G."/>
            <person name="Jenkins J."/>
            <person name="Shu S."/>
            <person name="Leebens-Mack J."/>
            <person name="Grimwood J."/>
            <person name="Schmutz J."/>
            <person name="Soltis P."/>
            <person name="Soltis D."/>
            <person name="Chen Z.-H."/>
        </authorList>
    </citation>
    <scope>NUCLEOTIDE SEQUENCE</scope>
    <source>
        <strain evidence="2">Whitten #5841</strain>
        <tissue evidence="2">Leaf</tissue>
    </source>
</reference>
<keyword evidence="1" id="KW-0812">Transmembrane</keyword>
<feature type="transmembrane region" description="Helical" evidence="1">
    <location>
        <begin position="129"/>
        <end position="147"/>
    </location>
</feature>
<dbReference type="PANTHER" id="PTHR36743">
    <property type="entry name" value="OS04G0495300 PROTEIN"/>
    <property type="match status" value="1"/>
</dbReference>
<dbReference type="OMA" id="KWVPSPP"/>
<keyword evidence="1" id="KW-0472">Membrane</keyword>
<dbReference type="OrthoDB" id="1885878at2759"/>
<organism evidence="2 3">
    <name type="scientific">Ceratopteris richardii</name>
    <name type="common">Triangle waterfern</name>
    <dbReference type="NCBI Taxonomy" id="49495"/>
    <lineage>
        <taxon>Eukaryota</taxon>
        <taxon>Viridiplantae</taxon>
        <taxon>Streptophyta</taxon>
        <taxon>Embryophyta</taxon>
        <taxon>Tracheophyta</taxon>
        <taxon>Polypodiopsida</taxon>
        <taxon>Polypodiidae</taxon>
        <taxon>Polypodiales</taxon>
        <taxon>Pteridineae</taxon>
        <taxon>Pteridaceae</taxon>
        <taxon>Parkerioideae</taxon>
        <taxon>Ceratopteris</taxon>
    </lineage>
</organism>
<accession>A0A8T2QYW7</accession>
<dbReference type="EMBL" id="CM035436">
    <property type="protein sequence ID" value="KAH7289279.1"/>
    <property type="molecule type" value="Genomic_DNA"/>
</dbReference>
<evidence type="ECO:0000256" key="1">
    <source>
        <dbReference type="SAM" id="Phobius"/>
    </source>
</evidence>
<dbReference type="AlphaFoldDB" id="A0A8T2QYW7"/>